<keyword evidence="2" id="KW-1185">Reference proteome</keyword>
<organism evidence="1 2">
    <name type="scientific">Desulfoglaeba alkanexedens ALDC</name>
    <dbReference type="NCBI Taxonomy" id="980445"/>
    <lineage>
        <taxon>Bacteria</taxon>
        <taxon>Pseudomonadati</taxon>
        <taxon>Thermodesulfobacteriota</taxon>
        <taxon>Syntrophobacteria</taxon>
        <taxon>Syntrophobacterales</taxon>
        <taxon>Syntrophobacteraceae</taxon>
        <taxon>Desulfoglaeba</taxon>
    </lineage>
</organism>
<sequence length="81" mass="9150">MRIRYKIHNKEPKHPLLRHIDYRSVDPAVLTHNDHFEILADSLEREHVSAVPGGKPELPGQAVPKLELGNEAKNGIQKVCP</sequence>
<accession>A0A4P8L0A0</accession>
<reference evidence="1 2" key="1">
    <citation type="submission" date="2019-05" db="EMBL/GenBank/DDBJ databases">
        <title>The Complete Genome Sequence of the n-alkane-degrading Desulfoglaeba alkanexedens ALDC reveals multiple alkylsuccinate synthase gene clusters.</title>
        <authorList>
            <person name="Callaghan A.V."/>
            <person name="Davidova I.A."/>
            <person name="Duncan K.E."/>
            <person name="Morris B."/>
            <person name="McInerney M.J."/>
        </authorList>
    </citation>
    <scope>NUCLEOTIDE SEQUENCE [LARGE SCALE GENOMIC DNA]</scope>
    <source>
        <strain evidence="1 2">ALDC</strain>
    </source>
</reference>
<protein>
    <submittedName>
        <fullName evidence="1">Uncharacterized protein</fullName>
    </submittedName>
</protein>
<name>A0A4P8L0A0_9BACT</name>
<proteinExistence type="predicted"/>
<dbReference type="KEGG" id="dax:FDQ92_02995"/>
<evidence type="ECO:0000313" key="2">
    <source>
        <dbReference type="Proteomes" id="UP000298602"/>
    </source>
</evidence>
<dbReference type="RefSeq" id="WP_137423215.1">
    <property type="nucleotide sequence ID" value="NZ_CP040098.1"/>
</dbReference>
<evidence type="ECO:0000313" key="1">
    <source>
        <dbReference type="EMBL" id="QCQ21246.1"/>
    </source>
</evidence>
<dbReference type="AlphaFoldDB" id="A0A4P8L0A0"/>
<gene>
    <name evidence="1" type="ORF">FDQ92_02995</name>
</gene>
<reference evidence="1 2" key="2">
    <citation type="submission" date="2019-05" db="EMBL/GenBank/DDBJ databases">
        <authorList>
            <person name="Suflita J.M."/>
            <person name="Marks C.R."/>
        </authorList>
    </citation>
    <scope>NUCLEOTIDE SEQUENCE [LARGE SCALE GENOMIC DNA]</scope>
    <source>
        <strain evidence="1 2">ALDC</strain>
    </source>
</reference>
<dbReference type="EMBL" id="CP040098">
    <property type="protein sequence ID" value="QCQ21246.1"/>
    <property type="molecule type" value="Genomic_DNA"/>
</dbReference>
<dbReference type="Proteomes" id="UP000298602">
    <property type="component" value="Chromosome"/>
</dbReference>